<accession>A0A6B0YXW3</accession>
<sequence length="88" mass="10167">MRAIGVNELKIHASEIMRKMREERVSYTITYRGKPVGVLLPLKENGDVSQEKDQDSWSKLEEIREKMSSLPRPEKSLTEALSEMRFSA</sequence>
<gene>
    <name evidence="4" type="ORF">F4Y42_20765</name>
</gene>
<dbReference type="Gene3D" id="3.40.1620.10">
    <property type="entry name" value="YefM-like domain"/>
    <property type="match status" value="1"/>
</dbReference>
<proteinExistence type="inferred from homology"/>
<evidence type="ECO:0000256" key="1">
    <source>
        <dbReference type="ARBA" id="ARBA00009981"/>
    </source>
</evidence>
<dbReference type="AlphaFoldDB" id="A0A6B0YXW3"/>
<feature type="region of interest" description="Disordered" evidence="3">
    <location>
        <begin position="68"/>
        <end position="88"/>
    </location>
</feature>
<evidence type="ECO:0000256" key="2">
    <source>
        <dbReference type="RuleBase" id="RU362080"/>
    </source>
</evidence>
<name>A0A6B0YXW3_9CHLR</name>
<dbReference type="EMBL" id="VXRG01000177">
    <property type="protein sequence ID" value="MXY95880.1"/>
    <property type="molecule type" value="Genomic_DNA"/>
</dbReference>
<dbReference type="Pfam" id="PF02604">
    <property type="entry name" value="PhdYeFM_antitox"/>
    <property type="match status" value="1"/>
</dbReference>
<organism evidence="4">
    <name type="scientific">Caldilineaceae bacterium SB0664_bin_27</name>
    <dbReference type="NCBI Taxonomy" id="2605260"/>
    <lineage>
        <taxon>Bacteria</taxon>
        <taxon>Bacillati</taxon>
        <taxon>Chloroflexota</taxon>
        <taxon>Caldilineae</taxon>
        <taxon>Caldilineales</taxon>
        <taxon>Caldilineaceae</taxon>
    </lineage>
</organism>
<comment type="caution">
    <text evidence="4">The sequence shown here is derived from an EMBL/GenBank/DDBJ whole genome shotgun (WGS) entry which is preliminary data.</text>
</comment>
<evidence type="ECO:0000256" key="3">
    <source>
        <dbReference type="SAM" id="MobiDB-lite"/>
    </source>
</evidence>
<dbReference type="InterPro" id="IPR006442">
    <property type="entry name" value="Antitoxin_Phd/YefM"/>
</dbReference>
<dbReference type="SUPFAM" id="SSF143120">
    <property type="entry name" value="YefM-like"/>
    <property type="match status" value="1"/>
</dbReference>
<dbReference type="NCBIfam" id="TIGR01552">
    <property type="entry name" value="phd_fam"/>
    <property type="match status" value="1"/>
</dbReference>
<dbReference type="InterPro" id="IPR036165">
    <property type="entry name" value="YefM-like_sf"/>
</dbReference>
<evidence type="ECO:0000313" key="4">
    <source>
        <dbReference type="EMBL" id="MXY95880.1"/>
    </source>
</evidence>
<feature type="compositionally biased region" description="Basic and acidic residues" evidence="3">
    <location>
        <begin position="68"/>
        <end position="77"/>
    </location>
</feature>
<comment type="similarity">
    <text evidence="1 2">Belongs to the phD/YefM antitoxin family.</text>
</comment>
<reference evidence="4" key="1">
    <citation type="submission" date="2019-09" db="EMBL/GenBank/DDBJ databases">
        <title>Characterisation of the sponge microbiome using genome-centric metagenomics.</title>
        <authorList>
            <person name="Engelberts J.P."/>
            <person name="Robbins S.J."/>
            <person name="De Goeij J.M."/>
            <person name="Aranda M."/>
            <person name="Bell S.C."/>
            <person name="Webster N.S."/>
        </authorList>
    </citation>
    <scope>NUCLEOTIDE SEQUENCE</scope>
    <source>
        <strain evidence="4">SB0664_bin_27</strain>
    </source>
</reference>
<protein>
    <recommendedName>
        <fullName evidence="2">Antitoxin</fullName>
    </recommendedName>
</protein>
<comment type="function">
    <text evidence="2">Antitoxin component of a type II toxin-antitoxin (TA) system.</text>
</comment>